<dbReference type="Proteomes" id="UP000032142">
    <property type="component" value="Unassembled WGS sequence"/>
</dbReference>
<protein>
    <submittedName>
        <fullName evidence="1">Uncharacterized protein</fullName>
    </submittedName>
</protein>
<evidence type="ECO:0000313" key="1">
    <source>
        <dbReference type="EMBL" id="KHG12056.1"/>
    </source>
</evidence>
<sequence>MPQSPPKCPFLIRTRLGLDRDMLIASNCVRVC</sequence>
<reference evidence="2" key="1">
    <citation type="submission" date="2014-09" db="EMBL/GenBank/DDBJ databases">
        <authorList>
            <person name="Mudge J."/>
            <person name="Ramaraj T."/>
            <person name="Lindquist I.E."/>
            <person name="Bharti A.K."/>
            <person name="Sundararajan A."/>
            <person name="Cameron C.T."/>
            <person name="Woodward J.E."/>
            <person name="May G.D."/>
            <person name="Brubaker C."/>
            <person name="Broadhvest J."/>
            <person name="Wilkins T.A."/>
        </authorList>
    </citation>
    <scope>NUCLEOTIDE SEQUENCE</scope>
    <source>
        <strain evidence="2">cv. AKA8401</strain>
    </source>
</reference>
<organism evidence="1 2">
    <name type="scientific">Gossypium arboreum</name>
    <name type="common">Tree cotton</name>
    <name type="synonym">Gossypium nanking</name>
    <dbReference type="NCBI Taxonomy" id="29729"/>
    <lineage>
        <taxon>Eukaryota</taxon>
        <taxon>Viridiplantae</taxon>
        <taxon>Streptophyta</taxon>
        <taxon>Embryophyta</taxon>
        <taxon>Tracheophyta</taxon>
        <taxon>Spermatophyta</taxon>
        <taxon>Magnoliopsida</taxon>
        <taxon>eudicotyledons</taxon>
        <taxon>Gunneridae</taxon>
        <taxon>Pentapetalae</taxon>
        <taxon>rosids</taxon>
        <taxon>malvids</taxon>
        <taxon>Malvales</taxon>
        <taxon>Malvaceae</taxon>
        <taxon>Malvoideae</taxon>
        <taxon>Gossypium</taxon>
    </lineage>
</organism>
<dbReference type="EMBL" id="KN396931">
    <property type="protein sequence ID" value="KHG12056.1"/>
    <property type="molecule type" value="Genomic_DNA"/>
</dbReference>
<proteinExistence type="predicted"/>
<gene>
    <name evidence="1" type="ORF">F383_19256</name>
</gene>
<keyword evidence="2" id="KW-1185">Reference proteome</keyword>
<evidence type="ECO:0000313" key="2">
    <source>
        <dbReference type="Proteomes" id="UP000032142"/>
    </source>
</evidence>
<name>A0A0B0NLU0_GOSAR</name>
<dbReference type="AlphaFoldDB" id="A0A0B0NLU0"/>
<accession>A0A0B0NLU0</accession>